<dbReference type="InterPro" id="IPR038375">
    <property type="entry name" value="NDUFAF7_sf"/>
</dbReference>
<dbReference type="Pfam" id="PF02636">
    <property type="entry name" value="Methyltransf_28"/>
    <property type="match status" value="1"/>
</dbReference>
<dbReference type="Proteomes" id="UP000076738">
    <property type="component" value="Unassembled WGS sequence"/>
</dbReference>
<evidence type="ECO:0000256" key="1">
    <source>
        <dbReference type="ARBA" id="ARBA00004173"/>
    </source>
</evidence>
<protein>
    <recommendedName>
        <fullName evidence="7">Protein arginine methyltransferase NDUFAF7</fullName>
        <ecNumber evidence="7">2.1.1.320</ecNumber>
    </recommendedName>
</protein>
<dbReference type="GO" id="GO:0032259">
    <property type="term" value="P:methylation"/>
    <property type="evidence" value="ECO:0007669"/>
    <property type="project" value="UniProtKB-KW"/>
</dbReference>
<comment type="function">
    <text evidence="7">Arginine methyltransferase involved in the assembly or stability of mitochondrial NADH:ubiquinone oxidoreductase complex (complex I).</text>
</comment>
<dbReference type="AlphaFoldDB" id="A0A167S511"/>
<evidence type="ECO:0000256" key="3">
    <source>
        <dbReference type="ARBA" id="ARBA00022603"/>
    </source>
</evidence>
<evidence type="ECO:0000256" key="7">
    <source>
        <dbReference type="RuleBase" id="RU364114"/>
    </source>
</evidence>
<accession>A0A167S511</accession>
<dbReference type="EC" id="2.1.1.320" evidence="7"/>
<dbReference type="PANTHER" id="PTHR12049:SF5">
    <property type="entry name" value="PROTEIN ARGININE METHYLTRANSFERASE NDUFAF7 HOMOLOG, MITOCHONDRIAL"/>
    <property type="match status" value="1"/>
</dbReference>
<keyword evidence="9" id="KW-1185">Reference proteome</keyword>
<organism evidence="8 9">
    <name type="scientific">Calocera viscosa (strain TUFC12733)</name>
    <dbReference type="NCBI Taxonomy" id="1330018"/>
    <lineage>
        <taxon>Eukaryota</taxon>
        <taxon>Fungi</taxon>
        <taxon>Dikarya</taxon>
        <taxon>Basidiomycota</taxon>
        <taxon>Agaricomycotina</taxon>
        <taxon>Dacrymycetes</taxon>
        <taxon>Dacrymycetales</taxon>
        <taxon>Dacrymycetaceae</taxon>
        <taxon>Calocera</taxon>
    </lineage>
</organism>
<dbReference type="GO" id="GO:0005739">
    <property type="term" value="C:mitochondrion"/>
    <property type="evidence" value="ECO:0007669"/>
    <property type="project" value="UniProtKB-SubCell"/>
</dbReference>
<dbReference type="EMBL" id="KV417266">
    <property type="protein sequence ID" value="KZP01586.1"/>
    <property type="molecule type" value="Genomic_DNA"/>
</dbReference>
<evidence type="ECO:0000256" key="4">
    <source>
        <dbReference type="ARBA" id="ARBA00022679"/>
    </source>
</evidence>
<dbReference type="InterPro" id="IPR029063">
    <property type="entry name" value="SAM-dependent_MTases_sf"/>
</dbReference>
<gene>
    <name evidence="8" type="ORF">CALVIDRAFT_474315</name>
</gene>
<keyword evidence="5 7" id="KW-0496">Mitochondrion</keyword>
<keyword evidence="3 7" id="KW-0489">Methyltransferase</keyword>
<evidence type="ECO:0000256" key="2">
    <source>
        <dbReference type="ARBA" id="ARBA00005891"/>
    </source>
</evidence>
<keyword evidence="4 7" id="KW-0808">Transferase</keyword>
<comment type="similarity">
    <text evidence="2 7">Belongs to the NDUFAF7 family.</text>
</comment>
<dbReference type="Gene3D" id="3.40.50.12710">
    <property type="match status" value="1"/>
</dbReference>
<evidence type="ECO:0000256" key="6">
    <source>
        <dbReference type="ARBA" id="ARBA00048612"/>
    </source>
</evidence>
<proteinExistence type="inferred from homology"/>
<dbReference type="OrthoDB" id="17415at2759"/>
<evidence type="ECO:0000313" key="9">
    <source>
        <dbReference type="Proteomes" id="UP000076738"/>
    </source>
</evidence>
<evidence type="ECO:0000256" key="5">
    <source>
        <dbReference type="ARBA" id="ARBA00023128"/>
    </source>
</evidence>
<name>A0A167S511_CALVF</name>
<dbReference type="InterPro" id="IPR003788">
    <property type="entry name" value="NDUFAF7"/>
</dbReference>
<comment type="catalytic activity">
    <reaction evidence="6 7">
        <text>L-arginyl-[protein] + 2 S-adenosyl-L-methionine = N(omega),N(omega)'-dimethyl-L-arginyl-[protein] + 2 S-adenosyl-L-homocysteine + 2 H(+)</text>
        <dbReference type="Rhea" id="RHEA:48108"/>
        <dbReference type="Rhea" id="RHEA-COMP:10532"/>
        <dbReference type="Rhea" id="RHEA-COMP:11992"/>
        <dbReference type="ChEBI" id="CHEBI:15378"/>
        <dbReference type="ChEBI" id="CHEBI:29965"/>
        <dbReference type="ChEBI" id="CHEBI:57856"/>
        <dbReference type="ChEBI" id="CHEBI:59789"/>
        <dbReference type="ChEBI" id="CHEBI:88221"/>
        <dbReference type="EC" id="2.1.1.320"/>
    </reaction>
</comment>
<evidence type="ECO:0000313" key="8">
    <source>
        <dbReference type="EMBL" id="KZP01586.1"/>
    </source>
</evidence>
<dbReference type="STRING" id="1330018.A0A167S511"/>
<sequence>MLCSLQLARCRQTASNSLLLTTRWKLACTGVLNKHEHWRHTRQFASKRDPNEPVDASPAEYEWNENTFTGELPPDHHKYPRLTAAQMRKLTKPPREVKMLVRDYIADALYNPAYGYFSKEATILSPAEPFDFSSLKNSHAFDKIVAKTYALEDAGPRPSNGRQLWHTPTELFKPWYGNAIAQCLTADYMLKHFPYEDFIIYEVGAGNGTLARNILNFLRDDYPDIYDRTSYRIIEISPKLAKMAAEYVKKEHSNVQVINKDILQWNTPNQSPCYFIATEVIDNFPHDILRYRTEDLAPAQCVITVDKAGIYTELYEPVTDPLITRFLAYRKALNQRPAALSRGLVSSTLRRIMQSLPFAPNLSPPEFIPTHLLLLLETLRKNFPQHRLLLSDFSSLPDTIPGYNTPVVQTRYRGVTIPCKNYLLQPGYFDIFFPTNFERLSEMYELVMALPHAPYELDIRSSPIVESDQRLASNFFSARGRGESGPTFSPKAKGARVGAPLCNIFTHKEFLSRYANVEATTLRNGDNPMLDFYENVKFLF</sequence>
<comment type="subcellular location">
    <subcellularLocation>
        <location evidence="1 7">Mitochondrion</location>
    </subcellularLocation>
</comment>
<reference evidence="8 9" key="1">
    <citation type="journal article" date="2016" name="Mol. Biol. Evol.">
        <title>Comparative Genomics of Early-Diverging Mushroom-Forming Fungi Provides Insights into the Origins of Lignocellulose Decay Capabilities.</title>
        <authorList>
            <person name="Nagy L.G."/>
            <person name="Riley R."/>
            <person name="Tritt A."/>
            <person name="Adam C."/>
            <person name="Daum C."/>
            <person name="Floudas D."/>
            <person name="Sun H."/>
            <person name="Yadav J.S."/>
            <person name="Pangilinan J."/>
            <person name="Larsson K.H."/>
            <person name="Matsuura K."/>
            <person name="Barry K."/>
            <person name="Labutti K."/>
            <person name="Kuo R."/>
            <person name="Ohm R.A."/>
            <person name="Bhattacharya S.S."/>
            <person name="Shirouzu T."/>
            <person name="Yoshinaga Y."/>
            <person name="Martin F.M."/>
            <person name="Grigoriev I.V."/>
            <person name="Hibbett D.S."/>
        </authorList>
    </citation>
    <scope>NUCLEOTIDE SEQUENCE [LARGE SCALE GENOMIC DNA]</scope>
    <source>
        <strain evidence="8 9">TUFC12733</strain>
    </source>
</reference>
<dbReference type="PANTHER" id="PTHR12049">
    <property type="entry name" value="PROTEIN ARGININE METHYLTRANSFERASE NDUFAF7, MITOCHONDRIAL"/>
    <property type="match status" value="1"/>
</dbReference>
<dbReference type="GO" id="GO:0035243">
    <property type="term" value="F:protein-arginine omega-N symmetric methyltransferase activity"/>
    <property type="evidence" value="ECO:0007669"/>
    <property type="project" value="UniProtKB-EC"/>
</dbReference>
<dbReference type="SUPFAM" id="SSF53335">
    <property type="entry name" value="S-adenosyl-L-methionine-dependent methyltransferases"/>
    <property type="match status" value="1"/>
</dbReference>